<dbReference type="Gene3D" id="1.20.120.790">
    <property type="entry name" value="Heat shock protein 90, C-terminal domain"/>
    <property type="match status" value="1"/>
</dbReference>
<evidence type="ECO:0000313" key="5">
    <source>
        <dbReference type="WBParaSite" id="jg20096"/>
    </source>
</evidence>
<evidence type="ECO:0000313" key="4">
    <source>
        <dbReference type="Proteomes" id="UP000887574"/>
    </source>
</evidence>
<dbReference type="WBParaSite" id="jg20096">
    <property type="protein sequence ID" value="jg20096"/>
    <property type="gene ID" value="jg20096"/>
</dbReference>
<organism evidence="4 5">
    <name type="scientific">Ditylenchus dipsaci</name>
    <dbReference type="NCBI Taxonomy" id="166011"/>
    <lineage>
        <taxon>Eukaryota</taxon>
        <taxon>Metazoa</taxon>
        <taxon>Ecdysozoa</taxon>
        <taxon>Nematoda</taxon>
        <taxon>Chromadorea</taxon>
        <taxon>Rhabditida</taxon>
        <taxon>Tylenchina</taxon>
        <taxon>Tylenchomorpha</taxon>
        <taxon>Sphaerularioidea</taxon>
        <taxon>Anguinidae</taxon>
        <taxon>Anguininae</taxon>
        <taxon>Ditylenchus</taxon>
    </lineage>
</organism>
<dbReference type="GO" id="GO:0051082">
    <property type="term" value="F:unfolded protein binding"/>
    <property type="evidence" value="ECO:0007669"/>
    <property type="project" value="InterPro"/>
</dbReference>
<proteinExistence type="inferred from homology"/>
<protein>
    <submittedName>
        <fullName evidence="5">Heat shock protein 90</fullName>
    </submittedName>
</protein>
<feature type="compositionally biased region" description="Basic and acidic residues" evidence="3">
    <location>
        <begin position="91"/>
        <end position="110"/>
    </location>
</feature>
<reference evidence="5" key="1">
    <citation type="submission" date="2022-11" db="UniProtKB">
        <authorList>
            <consortium name="WormBaseParasite"/>
        </authorList>
    </citation>
    <scope>IDENTIFICATION</scope>
</reference>
<feature type="region of interest" description="Disordered" evidence="3">
    <location>
        <begin position="76"/>
        <end position="110"/>
    </location>
</feature>
<name>A0A915DJE6_9BILA</name>
<dbReference type="GO" id="GO:0140662">
    <property type="term" value="F:ATP-dependent protein folding chaperone"/>
    <property type="evidence" value="ECO:0007669"/>
    <property type="project" value="InterPro"/>
</dbReference>
<dbReference type="Proteomes" id="UP000887574">
    <property type="component" value="Unplaced"/>
</dbReference>
<dbReference type="Pfam" id="PF00183">
    <property type="entry name" value="HSP90"/>
    <property type="match status" value="1"/>
</dbReference>
<evidence type="ECO:0000256" key="3">
    <source>
        <dbReference type="SAM" id="MobiDB-lite"/>
    </source>
</evidence>
<dbReference type="PANTHER" id="PTHR11528">
    <property type="entry name" value="HEAT SHOCK PROTEIN 90 FAMILY MEMBER"/>
    <property type="match status" value="1"/>
</dbReference>
<accession>A0A915DJE6</accession>
<dbReference type="SUPFAM" id="SSF110942">
    <property type="entry name" value="HSP90 C-terminal domain"/>
    <property type="match status" value="1"/>
</dbReference>
<dbReference type="InterPro" id="IPR001404">
    <property type="entry name" value="Hsp90_fam"/>
</dbReference>
<comment type="similarity">
    <text evidence="1">Belongs to the heat shock protein 90 family.</text>
</comment>
<dbReference type="AlphaFoldDB" id="A0A915DJE6"/>
<sequence length="110" mass="12338">MGYMASKKSLEINPDHSIMKTLCERVDKDQDDKTVKDLVVLLFETALLTSGFSLEEPQSHANRIFRMIKLGLDITEDDEEEDQTAAGSSEVKAEKIEGAEEDASRMEEVD</sequence>
<dbReference type="GO" id="GO:0016887">
    <property type="term" value="F:ATP hydrolysis activity"/>
    <property type="evidence" value="ECO:0007669"/>
    <property type="project" value="InterPro"/>
</dbReference>
<evidence type="ECO:0000256" key="2">
    <source>
        <dbReference type="ARBA" id="ARBA00023186"/>
    </source>
</evidence>
<keyword evidence="2" id="KW-0143">Chaperone</keyword>
<dbReference type="InterPro" id="IPR037196">
    <property type="entry name" value="HSP90_C"/>
</dbReference>
<evidence type="ECO:0000256" key="1">
    <source>
        <dbReference type="ARBA" id="ARBA00008239"/>
    </source>
</evidence>
<keyword evidence="4" id="KW-1185">Reference proteome</keyword>
<dbReference type="GO" id="GO:0005524">
    <property type="term" value="F:ATP binding"/>
    <property type="evidence" value="ECO:0007669"/>
    <property type="project" value="InterPro"/>
</dbReference>